<dbReference type="RefSeq" id="WP_030230042.1">
    <property type="nucleotide sequence ID" value="NZ_CP024985.1"/>
</dbReference>
<dbReference type="SUPFAM" id="SSF74650">
    <property type="entry name" value="Galactose mutarotase-like"/>
    <property type="match status" value="1"/>
</dbReference>
<dbReference type="PANTHER" id="PTHR11122">
    <property type="entry name" value="APOSPORY-ASSOCIATED PROTEIN C-RELATED"/>
    <property type="match status" value="1"/>
</dbReference>
<dbReference type="InterPro" id="IPR025532">
    <property type="entry name" value="G6P_1-epimerase"/>
</dbReference>
<name>A0A2K8PRR7_STRLA</name>
<evidence type="ECO:0000256" key="3">
    <source>
        <dbReference type="ARBA" id="ARBA00023235"/>
    </source>
</evidence>
<reference evidence="5 6" key="1">
    <citation type="submission" date="2017-11" db="EMBL/GenBank/DDBJ databases">
        <title>Complete genome sequence of Streptomyces lavendulae subsp. lavendulae CCM 3239 (formerly 'Streptomyces aureofaciens CCM 3239'), the producer of the angucycline-type antibiotic auricin.</title>
        <authorList>
            <person name="Busche T."/>
            <person name="Novakova R."/>
            <person name="Al'Dilaimi A."/>
            <person name="Homerova D."/>
            <person name="Feckova L."/>
            <person name="Rezuchova B."/>
            <person name="Mingyar E."/>
            <person name="Csolleiova D."/>
            <person name="Bekeova C."/>
            <person name="Winkler A."/>
            <person name="Sevcikova B."/>
            <person name="Kalinowski J."/>
            <person name="Kormanec J."/>
            <person name="Ruckert C."/>
        </authorList>
    </citation>
    <scope>NUCLEOTIDE SEQUENCE [LARGE SCALE GENOMIC DNA]</scope>
    <source>
        <strain evidence="5 6">CCM 3239</strain>
    </source>
</reference>
<dbReference type="PANTHER" id="PTHR11122:SF13">
    <property type="entry name" value="GLUCOSE-6-PHOSPHATE 1-EPIMERASE"/>
    <property type="match status" value="1"/>
</dbReference>
<dbReference type="GO" id="GO:0005975">
    <property type="term" value="P:carbohydrate metabolic process"/>
    <property type="evidence" value="ECO:0007669"/>
    <property type="project" value="InterPro"/>
</dbReference>
<evidence type="ECO:0000256" key="1">
    <source>
        <dbReference type="ARBA" id="ARBA00001096"/>
    </source>
</evidence>
<dbReference type="CDD" id="cd09020">
    <property type="entry name" value="D-hex-6-P-epi_like"/>
    <property type="match status" value="1"/>
</dbReference>
<dbReference type="Pfam" id="PF01263">
    <property type="entry name" value="Aldose_epim"/>
    <property type="match status" value="1"/>
</dbReference>
<dbReference type="EC" id="5.1.3.15" evidence="4"/>
<dbReference type="PIRSF" id="PIRSF016020">
    <property type="entry name" value="PHexose_mutarotase"/>
    <property type="match status" value="1"/>
</dbReference>
<dbReference type="InterPro" id="IPR008183">
    <property type="entry name" value="Aldose_1/G6P_1-epimerase"/>
</dbReference>
<protein>
    <recommendedName>
        <fullName evidence="4">Putative glucose-6-phosphate 1-epimerase</fullName>
        <ecNumber evidence="4">5.1.3.15</ecNumber>
    </recommendedName>
</protein>
<evidence type="ECO:0000256" key="4">
    <source>
        <dbReference type="PIRNR" id="PIRNR016020"/>
    </source>
</evidence>
<dbReference type="GO" id="GO:0005737">
    <property type="term" value="C:cytoplasm"/>
    <property type="evidence" value="ECO:0007669"/>
    <property type="project" value="TreeGrafter"/>
</dbReference>
<dbReference type="InterPro" id="IPR011013">
    <property type="entry name" value="Gal_mutarotase_sf_dom"/>
</dbReference>
<dbReference type="GO" id="GO:0030246">
    <property type="term" value="F:carbohydrate binding"/>
    <property type="evidence" value="ECO:0007669"/>
    <property type="project" value="UniProtKB-UniRule"/>
</dbReference>
<dbReference type="KEGG" id="slx:SLAV_35000"/>
<gene>
    <name evidence="5" type="primary">yeaD</name>
    <name evidence="5" type="ORF">SLAV_35000</name>
</gene>
<keyword evidence="3 4" id="KW-0413">Isomerase</keyword>
<evidence type="ECO:0000256" key="2">
    <source>
        <dbReference type="ARBA" id="ARBA00005866"/>
    </source>
</evidence>
<evidence type="ECO:0000313" key="6">
    <source>
        <dbReference type="Proteomes" id="UP000231791"/>
    </source>
</evidence>
<proteinExistence type="inferred from homology"/>
<sequence>MNDNLLALPVLEQLAPSVTRRRIGEIPLLVVDHPRVRGAVSVQGAQLLSWQPAGSAPGLWLGERNTWVAGTPVRGGVPLCWPWFGTVAKPSHGFARTLDWDLVSHDTTEDGVVLVFRLESSDVTRALWPHEFTLTTRITLGETCGIEVEASGEHRSTAALHTYLQIGALGEAEVSGLGKHYHDNLLATDGSDAGGAVTPADHIERVYPEPDEVSVVTDRALGRAVEIAHHGASDVIVWNPGPELAAGMADLTDEDHLHFLCVETGRVSTPLEAAPGRPARLGLTLRLLPA</sequence>
<organism evidence="5 6">
    <name type="scientific">Streptomyces lavendulae subsp. lavendulae</name>
    <dbReference type="NCBI Taxonomy" id="58340"/>
    <lineage>
        <taxon>Bacteria</taxon>
        <taxon>Bacillati</taxon>
        <taxon>Actinomycetota</taxon>
        <taxon>Actinomycetes</taxon>
        <taxon>Kitasatosporales</taxon>
        <taxon>Streptomycetaceae</taxon>
        <taxon>Streptomyces</taxon>
    </lineage>
</organism>
<comment type="catalytic activity">
    <reaction evidence="1">
        <text>alpha-D-glucose 6-phosphate = beta-D-glucose 6-phosphate</text>
        <dbReference type="Rhea" id="RHEA:16249"/>
        <dbReference type="ChEBI" id="CHEBI:58225"/>
        <dbReference type="ChEBI" id="CHEBI:58247"/>
        <dbReference type="EC" id="5.1.3.15"/>
    </reaction>
</comment>
<keyword evidence="6" id="KW-1185">Reference proteome</keyword>
<dbReference type="AlphaFoldDB" id="A0A2K8PRR7"/>
<accession>A0A2K8PRR7</accession>
<dbReference type="GO" id="GO:0047938">
    <property type="term" value="F:glucose-6-phosphate 1-epimerase activity"/>
    <property type="evidence" value="ECO:0007669"/>
    <property type="project" value="UniProtKB-UniRule"/>
</dbReference>
<dbReference type="OrthoDB" id="9790727at2"/>
<dbReference type="GeneID" id="49387974"/>
<dbReference type="Gene3D" id="2.70.98.10">
    <property type="match status" value="1"/>
</dbReference>
<dbReference type="EMBL" id="CP024985">
    <property type="protein sequence ID" value="ATZ28770.1"/>
    <property type="molecule type" value="Genomic_DNA"/>
</dbReference>
<comment type="similarity">
    <text evidence="2 4">Belongs to the glucose-6-phosphate 1-epimerase family.</text>
</comment>
<dbReference type="Proteomes" id="UP000231791">
    <property type="component" value="Chromosome"/>
</dbReference>
<evidence type="ECO:0000313" key="5">
    <source>
        <dbReference type="EMBL" id="ATZ28770.1"/>
    </source>
</evidence>
<dbReference type="InterPro" id="IPR014718">
    <property type="entry name" value="GH-type_carb-bd"/>
</dbReference>